<protein>
    <submittedName>
        <fullName evidence="2">Uncharacterized protein</fullName>
    </submittedName>
</protein>
<keyword evidence="1" id="KW-0812">Transmembrane</keyword>
<gene>
    <name evidence="2" type="ORF">K431DRAFT_301770</name>
</gene>
<keyword evidence="1" id="KW-1133">Transmembrane helix</keyword>
<accession>A0A9P4QCR8</accession>
<keyword evidence="3" id="KW-1185">Reference proteome</keyword>
<proteinExistence type="predicted"/>
<keyword evidence="1" id="KW-0472">Membrane</keyword>
<evidence type="ECO:0000313" key="3">
    <source>
        <dbReference type="Proteomes" id="UP000799441"/>
    </source>
</evidence>
<evidence type="ECO:0000256" key="1">
    <source>
        <dbReference type="SAM" id="Phobius"/>
    </source>
</evidence>
<dbReference type="Proteomes" id="UP000799441">
    <property type="component" value="Unassembled WGS sequence"/>
</dbReference>
<organism evidence="2 3">
    <name type="scientific">Polychaeton citri CBS 116435</name>
    <dbReference type="NCBI Taxonomy" id="1314669"/>
    <lineage>
        <taxon>Eukaryota</taxon>
        <taxon>Fungi</taxon>
        <taxon>Dikarya</taxon>
        <taxon>Ascomycota</taxon>
        <taxon>Pezizomycotina</taxon>
        <taxon>Dothideomycetes</taxon>
        <taxon>Dothideomycetidae</taxon>
        <taxon>Capnodiales</taxon>
        <taxon>Capnodiaceae</taxon>
        <taxon>Polychaeton</taxon>
    </lineage>
</organism>
<dbReference type="EMBL" id="MU003776">
    <property type="protein sequence ID" value="KAF2723520.1"/>
    <property type="molecule type" value="Genomic_DNA"/>
</dbReference>
<dbReference type="AlphaFoldDB" id="A0A9P4QCR8"/>
<feature type="transmembrane region" description="Helical" evidence="1">
    <location>
        <begin position="45"/>
        <end position="69"/>
    </location>
</feature>
<comment type="caution">
    <text evidence="2">The sequence shown here is derived from an EMBL/GenBank/DDBJ whole genome shotgun (WGS) entry which is preliminary data.</text>
</comment>
<dbReference type="OrthoDB" id="5353310at2759"/>
<reference evidence="2" key="1">
    <citation type="journal article" date="2020" name="Stud. Mycol.">
        <title>101 Dothideomycetes genomes: a test case for predicting lifestyles and emergence of pathogens.</title>
        <authorList>
            <person name="Haridas S."/>
            <person name="Albert R."/>
            <person name="Binder M."/>
            <person name="Bloem J."/>
            <person name="Labutti K."/>
            <person name="Salamov A."/>
            <person name="Andreopoulos B."/>
            <person name="Baker S."/>
            <person name="Barry K."/>
            <person name="Bills G."/>
            <person name="Bluhm B."/>
            <person name="Cannon C."/>
            <person name="Castanera R."/>
            <person name="Culley D."/>
            <person name="Daum C."/>
            <person name="Ezra D."/>
            <person name="Gonzalez J."/>
            <person name="Henrissat B."/>
            <person name="Kuo A."/>
            <person name="Liang C."/>
            <person name="Lipzen A."/>
            <person name="Lutzoni F."/>
            <person name="Magnuson J."/>
            <person name="Mondo S."/>
            <person name="Nolan M."/>
            <person name="Ohm R."/>
            <person name="Pangilinan J."/>
            <person name="Park H.-J."/>
            <person name="Ramirez L."/>
            <person name="Alfaro M."/>
            <person name="Sun H."/>
            <person name="Tritt A."/>
            <person name="Yoshinaga Y."/>
            <person name="Zwiers L.-H."/>
            <person name="Turgeon B."/>
            <person name="Goodwin S."/>
            <person name="Spatafora J."/>
            <person name="Crous P."/>
            <person name="Grigoriev I."/>
        </authorList>
    </citation>
    <scope>NUCLEOTIDE SEQUENCE</scope>
    <source>
        <strain evidence="2">CBS 116435</strain>
    </source>
</reference>
<sequence length="113" mass="12969">MASRDPLFWKRFSTAVHFDEEHGREQKAPDTWLARQNSKRHRVTTICWIFWFIFLCLVVAIVIVVAWMVSQGYFSRSADSARSDDVQTVGRRAVVSFLKSGRVAWTSGGSTRT</sequence>
<name>A0A9P4QCR8_9PEZI</name>
<evidence type="ECO:0000313" key="2">
    <source>
        <dbReference type="EMBL" id="KAF2723520.1"/>
    </source>
</evidence>